<evidence type="ECO:0000259" key="1">
    <source>
        <dbReference type="Pfam" id="PF06482"/>
    </source>
</evidence>
<dbReference type="AlphaFoldDB" id="A0A3P7A0R9"/>
<organism evidence="2 3">
    <name type="scientific">Hymenolepis diminuta</name>
    <name type="common">Rat tapeworm</name>
    <dbReference type="NCBI Taxonomy" id="6216"/>
    <lineage>
        <taxon>Eukaryota</taxon>
        <taxon>Metazoa</taxon>
        <taxon>Spiralia</taxon>
        <taxon>Lophotrochozoa</taxon>
        <taxon>Platyhelminthes</taxon>
        <taxon>Cestoda</taxon>
        <taxon>Eucestoda</taxon>
        <taxon>Cyclophyllidea</taxon>
        <taxon>Hymenolepididae</taxon>
        <taxon>Hymenolepis</taxon>
    </lineage>
</organism>
<name>A0A3P7A0R9_HYMDI</name>
<evidence type="ECO:0000313" key="3">
    <source>
        <dbReference type="Proteomes" id="UP000274504"/>
    </source>
</evidence>
<sequence length="198" mass="22378">MFDIIVNNLHFTQQLLLIGHNDPLNGQLRFGAKLSGGHSSAILACQRAARRYNVSHIFYPLMNTDMFNMDYVVPPMYRYDMPIINLRGEIIFDDFMHMVNGQQAPMATIYTFAGKELNSDPTVPCAWIGAKPIYVNGDYEFAARSKCRNWQSREPTETGLAVHVPMNSNATAFLDQSNLYDESCAKRCSILCIQISPN</sequence>
<dbReference type="Proteomes" id="UP000274504">
    <property type="component" value="Unassembled WGS sequence"/>
</dbReference>
<gene>
    <name evidence="2" type="ORF">HDID_LOCUS6415</name>
</gene>
<dbReference type="Gene3D" id="3.10.100.10">
    <property type="entry name" value="Mannose-Binding Protein A, subunit A"/>
    <property type="match status" value="1"/>
</dbReference>
<dbReference type="InterPro" id="IPR016187">
    <property type="entry name" value="CTDL_fold"/>
</dbReference>
<dbReference type="InterPro" id="IPR016186">
    <property type="entry name" value="C-type_lectin-like/link_sf"/>
</dbReference>
<accession>A0A3P7A0R9</accession>
<reference evidence="2 3" key="1">
    <citation type="submission" date="2018-11" db="EMBL/GenBank/DDBJ databases">
        <authorList>
            <consortium name="Pathogen Informatics"/>
        </authorList>
    </citation>
    <scope>NUCLEOTIDE SEQUENCE [LARGE SCALE GENOMIC DNA]</scope>
</reference>
<dbReference type="Pfam" id="PF06482">
    <property type="entry name" value="Endostatin"/>
    <property type="match status" value="1"/>
</dbReference>
<dbReference type="InterPro" id="IPR010515">
    <property type="entry name" value="Collagenase_NC10/endostatin"/>
</dbReference>
<dbReference type="EMBL" id="UYSG01005297">
    <property type="protein sequence ID" value="VDL58733.1"/>
    <property type="molecule type" value="Genomic_DNA"/>
</dbReference>
<protein>
    <recommendedName>
        <fullName evidence="1">Collagenase NC10/endostatin domain-containing protein</fullName>
    </recommendedName>
</protein>
<evidence type="ECO:0000313" key="2">
    <source>
        <dbReference type="EMBL" id="VDL58733.1"/>
    </source>
</evidence>
<feature type="domain" description="Collagenase NC10/endostatin" evidence="1">
    <location>
        <begin position="16"/>
        <end position="195"/>
    </location>
</feature>
<dbReference type="SUPFAM" id="SSF56436">
    <property type="entry name" value="C-type lectin-like"/>
    <property type="match status" value="1"/>
</dbReference>
<dbReference type="OrthoDB" id="5983381at2759"/>
<proteinExistence type="predicted"/>